<evidence type="ECO:0000313" key="1">
    <source>
        <dbReference type="EMBL" id="MBW88519.1"/>
    </source>
</evidence>
<dbReference type="EMBL" id="GGEC01008036">
    <property type="protein sequence ID" value="MBW88519.1"/>
    <property type="molecule type" value="Transcribed_RNA"/>
</dbReference>
<organism evidence="1">
    <name type="scientific">Rhizophora mucronata</name>
    <name type="common">Asiatic mangrove</name>
    <dbReference type="NCBI Taxonomy" id="61149"/>
    <lineage>
        <taxon>Eukaryota</taxon>
        <taxon>Viridiplantae</taxon>
        <taxon>Streptophyta</taxon>
        <taxon>Embryophyta</taxon>
        <taxon>Tracheophyta</taxon>
        <taxon>Spermatophyta</taxon>
        <taxon>Magnoliopsida</taxon>
        <taxon>eudicotyledons</taxon>
        <taxon>Gunneridae</taxon>
        <taxon>Pentapetalae</taxon>
        <taxon>rosids</taxon>
        <taxon>fabids</taxon>
        <taxon>Malpighiales</taxon>
        <taxon>Rhizophoraceae</taxon>
        <taxon>Rhizophora</taxon>
    </lineage>
</organism>
<proteinExistence type="predicted"/>
<protein>
    <submittedName>
        <fullName evidence="1">Uncharacterized protein</fullName>
    </submittedName>
</protein>
<reference evidence="1" key="1">
    <citation type="submission" date="2018-02" db="EMBL/GenBank/DDBJ databases">
        <title>Rhizophora mucronata_Transcriptome.</title>
        <authorList>
            <person name="Meera S.P."/>
            <person name="Sreeshan A."/>
            <person name="Augustine A."/>
        </authorList>
    </citation>
    <scope>NUCLEOTIDE SEQUENCE</scope>
    <source>
        <tissue evidence="1">Leaf</tissue>
    </source>
</reference>
<name>A0A2P2J501_RHIMU</name>
<dbReference type="AlphaFoldDB" id="A0A2P2J501"/>
<sequence length="42" mass="4910">MNPMLVFQPETITLYRSSFHSWVTSVVNYHIKNTAIRCTADH</sequence>
<accession>A0A2P2J501</accession>